<dbReference type="PANTHER" id="PTHR47481">
    <property type="match status" value="1"/>
</dbReference>
<feature type="compositionally biased region" description="Polar residues" evidence="1">
    <location>
        <begin position="231"/>
        <end position="258"/>
    </location>
</feature>
<dbReference type="Proteomes" id="UP001420932">
    <property type="component" value="Unassembled WGS sequence"/>
</dbReference>
<evidence type="ECO:0000313" key="3">
    <source>
        <dbReference type="Proteomes" id="UP001420932"/>
    </source>
</evidence>
<evidence type="ECO:0000256" key="1">
    <source>
        <dbReference type="SAM" id="MobiDB-lite"/>
    </source>
</evidence>
<reference evidence="2 3" key="1">
    <citation type="submission" date="2024-01" db="EMBL/GenBank/DDBJ databases">
        <title>Genome assemblies of Stephania.</title>
        <authorList>
            <person name="Yang L."/>
        </authorList>
    </citation>
    <scope>NUCLEOTIDE SEQUENCE [LARGE SCALE GENOMIC DNA]</scope>
    <source>
        <strain evidence="2">YNDBR</strain>
        <tissue evidence="2">Leaf</tissue>
    </source>
</reference>
<feature type="compositionally biased region" description="Basic residues" evidence="1">
    <location>
        <begin position="111"/>
        <end position="122"/>
    </location>
</feature>
<sequence>MELFPTASAYCQRLKSLADQLKNVGAPVSDSRLVLQLVSGLTAPYRGVGTLIRQSNPLPTFYQVRSMLTLEESGLAKEATMASASAMVASSHADVAASFTGQGKGQQPSGRKSHNRARRHSGGRGNGGGSQNKGGSGGRSGRGGSQGHPQQVSNWGWAPIPNWGWPQWAAPPCPMPTQGWARPPASSRGPGMVGPRSQQQAYPAFMAPSFNGPSSSSAGTSAPTDIASAMHTMTLNPSDSSWYMDTGATSHITSSNGFSDGDAYPEV</sequence>
<gene>
    <name evidence="2" type="ORF">Syun_024262</name>
</gene>
<comment type="caution">
    <text evidence="2">The sequence shown here is derived from an EMBL/GenBank/DDBJ whole genome shotgun (WGS) entry which is preliminary data.</text>
</comment>
<feature type="compositionally biased region" description="Gly residues" evidence="1">
    <location>
        <begin position="123"/>
        <end position="146"/>
    </location>
</feature>
<proteinExistence type="predicted"/>
<name>A0AAP0NKI7_9MAGN</name>
<evidence type="ECO:0000313" key="2">
    <source>
        <dbReference type="EMBL" id="KAK9108251.1"/>
    </source>
</evidence>
<dbReference type="PANTHER" id="PTHR47481:SF10">
    <property type="entry name" value="COPIA-LIKE POLYPROTEIN_RETROTRANSPOSON"/>
    <property type="match status" value="1"/>
</dbReference>
<protein>
    <submittedName>
        <fullName evidence="2">Uncharacterized protein</fullName>
    </submittedName>
</protein>
<feature type="region of interest" description="Disordered" evidence="1">
    <location>
        <begin position="98"/>
        <end position="197"/>
    </location>
</feature>
<feature type="compositionally biased region" description="Polar residues" evidence="1">
    <location>
        <begin position="99"/>
        <end position="110"/>
    </location>
</feature>
<dbReference type="EMBL" id="JBBNAF010000010">
    <property type="protein sequence ID" value="KAK9108251.1"/>
    <property type="molecule type" value="Genomic_DNA"/>
</dbReference>
<accession>A0AAP0NKI7</accession>
<feature type="region of interest" description="Disordered" evidence="1">
    <location>
        <begin position="231"/>
        <end position="267"/>
    </location>
</feature>
<organism evidence="2 3">
    <name type="scientific">Stephania yunnanensis</name>
    <dbReference type="NCBI Taxonomy" id="152371"/>
    <lineage>
        <taxon>Eukaryota</taxon>
        <taxon>Viridiplantae</taxon>
        <taxon>Streptophyta</taxon>
        <taxon>Embryophyta</taxon>
        <taxon>Tracheophyta</taxon>
        <taxon>Spermatophyta</taxon>
        <taxon>Magnoliopsida</taxon>
        <taxon>Ranunculales</taxon>
        <taxon>Menispermaceae</taxon>
        <taxon>Menispermoideae</taxon>
        <taxon>Cissampelideae</taxon>
        <taxon>Stephania</taxon>
    </lineage>
</organism>
<dbReference type="Pfam" id="PF14223">
    <property type="entry name" value="Retrotran_gag_2"/>
    <property type="match status" value="1"/>
</dbReference>
<keyword evidence="3" id="KW-1185">Reference proteome</keyword>
<dbReference type="AlphaFoldDB" id="A0AAP0NKI7"/>